<protein>
    <submittedName>
        <fullName evidence="10">Alternative cytochrome c oxidase, subunit CoxO</fullName>
    </submittedName>
</protein>
<dbReference type="GO" id="GO:0004129">
    <property type="term" value="F:cytochrome-c oxidase activity"/>
    <property type="evidence" value="ECO:0007669"/>
    <property type="project" value="InterPro"/>
</dbReference>
<dbReference type="AlphaFoldDB" id="A0A2U3KP93"/>
<comment type="similarity">
    <text evidence="2 6">Belongs to the cytochrome c oxidase subunit 3 family.</text>
</comment>
<keyword evidence="3 6" id="KW-0812">Transmembrane</keyword>
<evidence type="ECO:0000256" key="1">
    <source>
        <dbReference type="ARBA" id="ARBA00004141"/>
    </source>
</evidence>
<evidence type="ECO:0000256" key="8">
    <source>
        <dbReference type="SAM" id="Phobius"/>
    </source>
</evidence>
<reference evidence="11" key="1">
    <citation type="submission" date="2018-02" db="EMBL/GenBank/DDBJ databases">
        <authorList>
            <person name="Hausmann B."/>
        </authorList>
    </citation>
    <scope>NUCLEOTIDE SEQUENCE [LARGE SCALE GENOMIC DNA]</scope>
    <source>
        <strain evidence="11">Peat soil MAG SbA1</strain>
    </source>
</reference>
<feature type="compositionally biased region" description="Gly residues" evidence="7">
    <location>
        <begin position="24"/>
        <end position="33"/>
    </location>
</feature>
<evidence type="ECO:0000313" key="10">
    <source>
        <dbReference type="EMBL" id="SPF41465.1"/>
    </source>
</evidence>
<feature type="transmembrane region" description="Helical" evidence="8">
    <location>
        <begin position="180"/>
        <end position="203"/>
    </location>
</feature>
<dbReference type="InterPro" id="IPR024791">
    <property type="entry name" value="Cyt_c/ubiquinol_Oxase_su3"/>
</dbReference>
<dbReference type="InterPro" id="IPR013833">
    <property type="entry name" value="Cyt_c_oxidase_su3_a-hlx"/>
</dbReference>
<dbReference type="CDD" id="cd00386">
    <property type="entry name" value="Heme_Cu_Oxidase_III_like"/>
    <property type="match status" value="1"/>
</dbReference>
<keyword evidence="5 8" id="KW-0472">Membrane</keyword>
<accession>A0A2U3KP93</accession>
<evidence type="ECO:0000313" key="11">
    <source>
        <dbReference type="Proteomes" id="UP000238701"/>
    </source>
</evidence>
<dbReference type="Gene3D" id="1.20.120.80">
    <property type="entry name" value="Cytochrome c oxidase, subunit III, four-helix bundle"/>
    <property type="match status" value="1"/>
</dbReference>
<dbReference type="Proteomes" id="UP000238701">
    <property type="component" value="Unassembled WGS sequence"/>
</dbReference>
<dbReference type="PANTHER" id="PTHR11403:SF10">
    <property type="entry name" value="CYTOCHROME C OXIDASE"/>
    <property type="match status" value="1"/>
</dbReference>
<feature type="transmembrane region" description="Helical" evidence="8">
    <location>
        <begin position="224"/>
        <end position="243"/>
    </location>
</feature>
<evidence type="ECO:0000256" key="4">
    <source>
        <dbReference type="ARBA" id="ARBA00022989"/>
    </source>
</evidence>
<feature type="transmembrane region" description="Helical" evidence="8">
    <location>
        <begin position="141"/>
        <end position="160"/>
    </location>
</feature>
<evidence type="ECO:0000256" key="2">
    <source>
        <dbReference type="ARBA" id="ARBA00010581"/>
    </source>
</evidence>
<dbReference type="EMBL" id="OMOD01000129">
    <property type="protein sequence ID" value="SPF41465.1"/>
    <property type="molecule type" value="Genomic_DNA"/>
</dbReference>
<dbReference type="SUPFAM" id="SSF81452">
    <property type="entry name" value="Cytochrome c oxidase subunit III-like"/>
    <property type="match status" value="1"/>
</dbReference>
<gene>
    <name evidence="10" type="primary">coxO</name>
    <name evidence="10" type="ORF">SBA1_360043</name>
</gene>
<organism evidence="10 11">
    <name type="scientific">Candidatus Sulfotelmatobacter kueseliae</name>
    <dbReference type="NCBI Taxonomy" id="2042962"/>
    <lineage>
        <taxon>Bacteria</taxon>
        <taxon>Pseudomonadati</taxon>
        <taxon>Acidobacteriota</taxon>
        <taxon>Terriglobia</taxon>
        <taxon>Terriglobales</taxon>
        <taxon>Candidatus Korobacteraceae</taxon>
        <taxon>Candidatus Sulfotelmatobacter</taxon>
    </lineage>
</organism>
<dbReference type="GO" id="GO:0019646">
    <property type="term" value="P:aerobic electron transport chain"/>
    <property type="evidence" value="ECO:0007669"/>
    <property type="project" value="InterPro"/>
</dbReference>
<proteinExistence type="inferred from homology"/>
<comment type="subcellular location">
    <subcellularLocation>
        <location evidence="6">Cell membrane</location>
        <topology evidence="6">Multi-pass membrane protein</topology>
    </subcellularLocation>
    <subcellularLocation>
        <location evidence="1">Membrane</location>
        <topology evidence="1">Multi-pass membrane protein</topology>
    </subcellularLocation>
</comment>
<evidence type="ECO:0000259" key="9">
    <source>
        <dbReference type="PROSITE" id="PS50253"/>
    </source>
</evidence>
<evidence type="ECO:0000256" key="5">
    <source>
        <dbReference type="ARBA" id="ARBA00023136"/>
    </source>
</evidence>
<name>A0A2U3KP93_9BACT</name>
<dbReference type="PROSITE" id="PS50253">
    <property type="entry name" value="COX3"/>
    <property type="match status" value="1"/>
</dbReference>
<dbReference type="GO" id="GO:0005886">
    <property type="term" value="C:plasma membrane"/>
    <property type="evidence" value="ECO:0007669"/>
    <property type="project" value="UniProtKB-SubCell"/>
</dbReference>
<keyword evidence="4 8" id="KW-1133">Transmembrane helix</keyword>
<feature type="transmembrane region" description="Helical" evidence="8">
    <location>
        <begin position="90"/>
        <end position="111"/>
    </location>
</feature>
<evidence type="ECO:0000256" key="6">
    <source>
        <dbReference type="RuleBase" id="RU003376"/>
    </source>
</evidence>
<feature type="region of interest" description="Disordered" evidence="7">
    <location>
        <begin position="1"/>
        <end position="33"/>
    </location>
</feature>
<dbReference type="InterPro" id="IPR000298">
    <property type="entry name" value="Cyt_c_oxidase-like_su3"/>
</dbReference>
<evidence type="ECO:0000256" key="3">
    <source>
        <dbReference type="ARBA" id="ARBA00022692"/>
    </source>
</evidence>
<sequence>MATYTPTTLRDGIGRGHEPPLPPSGGGGDGRGGNVPDYGARLRRARLGLICAIVTVCMVFIALTSAYIVRQGMPTFDDASNSYIHDWGRVALPWMLLAINTLVLLVSSVTMELARRSVARQAALAPVKSIPGVSLGDERSFPWLGMTVLLGFGFLAGQWLAWGELHNRGFYVNTNPSSSFAFLLTVTHAVHLGGGMIALLWAASASLLHQPLESRRITVDVTAWYWHFMAVLWIYIFALLGLAK</sequence>
<dbReference type="OrthoDB" id="112578at2"/>
<feature type="domain" description="Heme-copper oxidase subunit III family profile" evidence="9">
    <location>
        <begin position="46"/>
        <end position="244"/>
    </location>
</feature>
<feature type="transmembrane region" description="Helical" evidence="8">
    <location>
        <begin position="47"/>
        <end position="70"/>
    </location>
</feature>
<dbReference type="InterPro" id="IPR035973">
    <property type="entry name" value="Cyt_c_oxidase_su3-like_sf"/>
</dbReference>
<dbReference type="PANTHER" id="PTHR11403">
    <property type="entry name" value="CYTOCHROME C OXIDASE SUBUNIT III"/>
    <property type="match status" value="1"/>
</dbReference>
<dbReference type="Pfam" id="PF00510">
    <property type="entry name" value="COX3"/>
    <property type="match status" value="1"/>
</dbReference>
<evidence type="ECO:0000256" key="7">
    <source>
        <dbReference type="SAM" id="MobiDB-lite"/>
    </source>
</evidence>